<feature type="chain" id="PRO_5003036894" description="Spore coat protein U/FanG domain-containing protein" evidence="1">
    <location>
        <begin position="29"/>
        <end position="341"/>
    </location>
</feature>
<feature type="signal peptide" evidence="1">
    <location>
        <begin position="1"/>
        <end position="28"/>
    </location>
</feature>
<dbReference type="PANTHER" id="PTHR37089:SF4">
    <property type="entry name" value="EXPORTED PROTEIN"/>
    <property type="match status" value="1"/>
</dbReference>
<sequence length="341" mass="35916">MTLRQARTLALGMALLAIATLTCERADATTVCSAQASALSFGTLSDTATTDATAQIVVTCQTGAISILGTIYVRMCLNIDEGAQGGNLGIATRRMLNPLNDSLNFQLYQDSARSLIWGNALNGSTPLQVDMSYSSLLLGGSGSSTFTIYGRVPLQSGLATGNYQNNFSGSYTNLQYRYSEPLIGNPGLMPASCTSGGLGGGSSVPFPFVASITVPSTCAIGSIADLDFGSQSGLIDSALNYTTTLNMTCRYRTAWQVSLDNGQNANGAIRRMRNANGQYLTYELYRDAARTQRWGSTLNTDTQTGTGTGNTQSLTLYGQVPAVQAPTPGSYSDLVTVTVTY</sequence>
<dbReference type="STRING" id="380358.XALC_2023"/>
<proteinExistence type="predicted"/>
<dbReference type="eggNOG" id="COG5430">
    <property type="taxonomic scope" value="Bacteria"/>
</dbReference>
<dbReference type="PANTHER" id="PTHR37089">
    <property type="entry name" value="PROTEIN U-RELATED"/>
    <property type="match status" value="1"/>
</dbReference>
<keyword evidence="1" id="KW-0732">Signal</keyword>
<evidence type="ECO:0000259" key="2">
    <source>
        <dbReference type="Pfam" id="PF05229"/>
    </source>
</evidence>
<dbReference type="PATRIC" id="fig|29447.3.peg.1981"/>
<evidence type="ECO:0000256" key="1">
    <source>
        <dbReference type="SAM" id="SignalP"/>
    </source>
</evidence>
<feature type="domain" description="Spore coat protein U/FanG" evidence="2">
    <location>
        <begin position="208"/>
        <end position="338"/>
    </location>
</feature>
<organism evidence="3 4">
    <name type="scientific">Xanthomonas albilineans (strain GPE PC73 / CFBP 7063)</name>
    <dbReference type="NCBI Taxonomy" id="380358"/>
    <lineage>
        <taxon>Bacteria</taxon>
        <taxon>Pseudomonadati</taxon>
        <taxon>Pseudomonadota</taxon>
        <taxon>Gammaproteobacteria</taxon>
        <taxon>Lysobacterales</taxon>
        <taxon>Lysobacteraceae</taxon>
        <taxon>Xanthomonas</taxon>
    </lineage>
</organism>
<dbReference type="EMBL" id="FP565176">
    <property type="protein sequence ID" value="CBA16507.1"/>
    <property type="molecule type" value="Genomic_DNA"/>
</dbReference>
<evidence type="ECO:0000313" key="3">
    <source>
        <dbReference type="EMBL" id="CBA16507.1"/>
    </source>
</evidence>
<dbReference type="InterPro" id="IPR007893">
    <property type="entry name" value="Spore_coat_U/FanG"/>
</dbReference>
<keyword evidence="4" id="KW-1185">Reference proteome</keyword>
<dbReference type="KEGG" id="xal:XALC_2023"/>
<dbReference type="SMART" id="SM00972">
    <property type="entry name" value="SCPU"/>
    <property type="match status" value="2"/>
</dbReference>
<dbReference type="GeneID" id="57877330"/>
<feature type="domain" description="Spore coat protein U/FanG" evidence="2">
    <location>
        <begin position="21"/>
        <end position="165"/>
    </location>
</feature>
<accession>D2U8V2</accession>
<reference evidence="3 4" key="1">
    <citation type="journal article" date="2009" name="BMC Genomics">
        <title>The complete genome sequence of Xanthomonas albilineans provides new insights into the reductive genome evolution of the xylem-limited Xanthomonadaceae.</title>
        <authorList>
            <person name="Pieretti I."/>
            <person name="Royer M."/>
            <person name="Barbe V."/>
            <person name="Carrere S."/>
            <person name="Koebnik R."/>
            <person name="Cociancich S."/>
            <person name="Couloux A."/>
            <person name="Darrasse A."/>
            <person name="Gouzy J."/>
            <person name="Jacques M.A."/>
            <person name="Lauber E."/>
            <person name="Manceau C."/>
            <person name="Mangenot S."/>
            <person name="Poussier S."/>
            <person name="Segurens B."/>
            <person name="Szurek B."/>
            <person name="Verdier V."/>
            <person name="Arlat M."/>
            <person name="Rott P."/>
        </authorList>
    </citation>
    <scope>NUCLEOTIDE SEQUENCE [LARGE SCALE GENOMIC DNA]</scope>
    <source>
        <strain evidence="4">GPE PC73 / CFBP 7063</strain>
    </source>
</reference>
<dbReference type="Proteomes" id="UP000001890">
    <property type="component" value="Chromosome"/>
</dbReference>
<dbReference type="Pfam" id="PF05229">
    <property type="entry name" value="SCPU"/>
    <property type="match status" value="2"/>
</dbReference>
<evidence type="ECO:0000313" key="4">
    <source>
        <dbReference type="Proteomes" id="UP000001890"/>
    </source>
</evidence>
<gene>
    <name evidence="3" type="ordered locus">XALc_2023</name>
</gene>
<protein>
    <recommendedName>
        <fullName evidence="2">Spore coat protein U/FanG domain-containing protein</fullName>
    </recommendedName>
</protein>
<dbReference type="RefSeq" id="WP_012916507.1">
    <property type="nucleotide sequence ID" value="NC_013722.1"/>
</dbReference>
<dbReference type="OrthoDB" id="8588792at2"/>
<dbReference type="AlphaFoldDB" id="D2U8V2"/>
<name>D2U8V2_XANAP</name>
<dbReference type="InterPro" id="IPR053167">
    <property type="entry name" value="Spore_coat_component"/>
</dbReference>